<evidence type="ECO:0000313" key="1">
    <source>
        <dbReference type="EMBL" id="KAL1140712.1"/>
    </source>
</evidence>
<proteinExistence type="predicted"/>
<dbReference type="EMBL" id="JBFDAA010000001">
    <property type="protein sequence ID" value="KAL1140712.1"/>
    <property type="molecule type" value="Genomic_DNA"/>
</dbReference>
<accession>A0ABD0Z811</accession>
<reference evidence="1 2" key="1">
    <citation type="submission" date="2024-07" db="EMBL/GenBank/DDBJ databases">
        <title>Chromosome-level genome assembly of the water stick insect Ranatra chinensis (Heteroptera: Nepidae).</title>
        <authorList>
            <person name="Liu X."/>
        </authorList>
    </citation>
    <scope>NUCLEOTIDE SEQUENCE [LARGE SCALE GENOMIC DNA]</scope>
    <source>
        <strain evidence="1">Cailab_2021Rc</strain>
        <tissue evidence="1">Muscle</tissue>
    </source>
</reference>
<dbReference type="Proteomes" id="UP001558652">
    <property type="component" value="Unassembled WGS sequence"/>
</dbReference>
<comment type="caution">
    <text evidence="1">The sequence shown here is derived from an EMBL/GenBank/DDBJ whole genome shotgun (WGS) entry which is preliminary data.</text>
</comment>
<gene>
    <name evidence="1" type="ORF">AAG570_000642</name>
</gene>
<protein>
    <submittedName>
        <fullName evidence="1">Uncharacterized protein</fullName>
    </submittedName>
</protein>
<keyword evidence="2" id="KW-1185">Reference proteome</keyword>
<dbReference type="AlphaFoldDB" id="A0ABD0Z811"/>
<evidence type="ECO:0000313" key="2">
    <source>
        <dbReference type="Proteomes" id="UP001558652"/>
    </source>
</evidence>
<name>A0ABD0Z811_9HEMI</name>
<sequence>MASKRRNMFYENKKQETTENTRLISNVFNMARNINSSFDTMTLVYSADGAFNFWVVSSANASYWLGFSGQRIRGVQREFLVKLGRDCDVPGSDTMAERGVACCLLLLALVSPGRGQVPLWPPRPPAYSEFFPREEVEAPQPWPQDQPVGFLSEHPPQHYTPAVPAFFPEPPEPTSRSSNSWQYYLLTLLSQFPNTKKHLCYKWDYRLRDLLHKVRSMSARLMVQLDKLENLIEYCRRMKSSRKLFP</sequence>
<organism evidence="1 2">
    <name type="scientific">Ranatra chinensis</name>
    <dbReference type="NCBI Taxonomy" id="642074"/>
    <lineage>
        <taxon>Eukaryota</taxon>
        <taxon>Metazoa</taxon>
        <taxon>Ecdysozoa</taxon>
        <taxon>Arthropoda</taxon>
        <taxon>Hexapoda</taxon>
        <taxon>Insecta</taxon>
        <taxon>Pterygota</taxon>
        <taxon>Neoptera</taxon>
        <taxon>Paraneoptera</taxon>
        <taxon>Hemiptera</taxon>
        <taxon>Heteroptera</taxon>
        <taxon>Panheteroptera</taxon>
        <taxon>Nepomorpha</taxon>
        <taxon>Nepidae</taxon>
        <taxon>Ranatrinae</taxon>
        <taxon>Ranatra</taxon>
    </lineage>
</organism>